<feature type="region of interest" description="Disordered" evidence="1">
    <location>
        <begin position="175"/>
        <end position="195"/>
    </location>
</feature>
<accession>A0A096FD55</accession>
<comment type="caution">
    <text evidence="2">The sequence shown here is derived from an EMBL/GenBank/DDBJ whole genome shotgun (WGS) entry which is preliminary data.</text>
</comment>
<proteinExistence type="predicted"/>
<sequence>MDGLRLRRTVNQTVQDIDDAGLAGFAILQCQLDSDQDGLLIVLQHQGKNFHHLAIAARLRQEHSLQSFERVWQLGKRRTVAQCAGLALQYGQVMTPVIDHTPRALVIALNDARVFTDELAFGHDDQAVGINLQAHGPVGIRGRHAVAIALKVNQAGGRDSFGMLDKAVKWPRHGHRTASHGFAGDRPADRRLGCG</sequence>
<reference evidence="2 3" key="1">
    <citation type="submission" date="2013-09" db="EMBL/GenBank/DDBJ databases">
        <title>High correlation between genotypes and phenotypes of environmental bacteria Comamonas testosteroni strains.</title>
        <authorList>
            <person name="Liu L."/>
            <person name="Zhu W."/>
            <person name="Xia X."/>
            <person name="Xu B."/>
            <person name="Luo M."/>
            <person name="Wang G."/>
        </authorList>
    </citation>
    <scope>NUCLEOTIDE SEQUENCE [LARGE SCALE GENOMIC DNA]</scope>
    <source>
        <strain evidence="2 3">JL40</strain>
    </source>
</reference>
<dbReference type="Proteomes" id="UP000029553">
    <property type="component" value="Unassembled WGS sequence"/>
</dbReference>
<dbReference type="EMBL" id="AWOR01000057">
    <property type="protein sequence ID" value="KGH27879.1"/>
    <property type="molecule type" value="Genomic_DNA"/>
</dbReference>
<evidence type="ECO:0000256" key="1">
    <source>
        <dbReference type="SAM" id="MobiDB-lite"/>
    </source>
</evidence>
<evidence type="ECO:0000313" key="3">
    <source>
        <dbReference type="Proteomes" id="UP000029553"/>
    </source>
</evidence>
<organism evidence="2 3">
    <name type="scientific">Comamonas testosteroni</name>
    <name type="common">Pseudomonas testosteroni</name>
    <dbReference type="NCBI Taxonomy" id="285"/>
    <lineage>
        <taxon>Bacteria</taxon>
        <taxon>Pseudomonadati</taxon>
        <taxon>Pseudomonadota</taxon>
        <taxon>Betaproteobacteria</taxon>
        <taxon>Burkholderiales</taxon>
        <taxon>Comamonadaceae</taxon>
        <taxon>Comamonas</taxon>
    </lineage>
</organism>
<dbReference type="AlphaFoldDB" id="A0A096FD55"/>
<evidence type="ECO:0000313" key="2">
    <source>
        <dbReference type="EMBL" id="KGH27879.1"/>
    </source>
</evidence>
<feature type="compositionally biased region" description="Basic and acidic residues" evidence="1">
    <location>
        <begin position="186"/>
        <end position="195"/>
    </location>
</feature>
<name>A0A096FD55_COMTE</name>
<protein>
    <submittedName>
        <fullName evidence="2">Uncharacterized protein</fullName>
    </submittedName>
</protein>
<gene>
    <name evidence="2" type="ORF">P353_17595</name>
</gene>